<sequence length="81" mass="9791">MDDEREVYSSESGETLQKNIHYLWLNILRDRMYRCSRPQFEEKRRLWHKLFKVMVGDHEYQIGFVRSQIAPSSSLLANNWG</sequence>
<dbReference type="Proteomes" id="UP000054166">
    <property type="component" value="Unassembled WGS sequence"/>
</dbReference>
<evidence type="ECO:0000313" key="1">
    <source>
        <dbReference type="EMBL" id="KIM91940.1"/>
    </source>
</evidence>
<proteinExistence type="predicted"/>
<reference evidence="1 2" key="1">
    <citation type="submission" date="2014-04" db="EMBL/GenBank/DDBJ databases">
        <authorList>
            <consortium name="DOE Joint Genome Institute"/>
            <person name="Kuo A."/>
            <person name="Tarkka M."/>
            <person name="Buscot F."/>
            <person name="Kohler A."/>
            <person name="Nagy L.G."/>
            <person name="Floudas D."/>
            <person name="Copeland A."/>
            <person name="Barry K.W."/>
            <person name="Cichocki N."/>
            <person name="Veneault-Fourrey C."/>
            <person name="LaButti K."/>
            <person name="Lindquist E.A."/>
            <person name="Lipzen A."/>
            <person name="Lundell T."/>
            <person name="Morin E."/>
            <person name="Murat C."/>
            <person name="Sun H."/>
            <person name="Tunlid A."/>
            <person name="Henrissat B."/>
            <person name="Grigoriev I.V."/>
            <person name="Hibbett D.S."/>
            <person name="Martin F."/>
            <person name="Nordberg H.P."/>
            <person name="Cantor M.N."/>
            <person name="Hua S.X."/>
        </authorList>
    </citation>
    <scope>NUCLEOTIDE SEQUENCE [LARGE SCALE GENOMIC DNA]</scope>
    <source>
        <strain evidence="1 2">F 1598</strain>
    </source>
</reference>
<dbReference type="HOGENOM" id="CLU_2574683_0_0_1"/>
<keyword evidence="2" id="KW-1185">Reference proteome</keyword>
<dbReference type="InParanoid" id="A0A0C3G6Q5"/>
<organism evidence="1 2">
    <name type="scientific">Piloderma croceum (strain F 1598)</name>
    <dbReference type="NCBI Taxonomy" id="765440"/>
    <lineage>
        <taxon>Eukaryota</taxon>
        <taxon>Fungi</taxon>
        <taxon>Dikarya</taxon>
        <taxon>Basidiomycota</taxon>
        <taxon>Agaricomycotina</taxon>
        <taxon>Agaricomycetes</taxon>
        <taxon>Agaricomycetidae</taxon>
        <taxon>Atheliales</taxon>
        <taxon>Atheliaceae</taxon>
        <taxon>Piloderma</taxon>
    </lineage>
</organism>
<evidence type="ECO:0000313" key="2">
    <source>
        <dbReference type="Proteomes" id="UP000054166"/>
    </source>
</evidence>
<protein>
    <submittedName>
        <fullName evidence="1">Uncharacterized protein</fullName>
    </submittedName>
</protein>
<dbReference type="EMBL" id="KN832970">
    <property type="protein sequence ID" value="KIM91940.1"/>
    <property type="molecule type" value="Genomic_DNA"/>
</dbReference>
<name>A0A0C3G6Q5_PILCF</name>
<reference evidence="2" key="2">
    <citation type="submission" date="2015-01" db="EMBL/GenBank/DDBJ databases">
        <title>Evolutionary Origins and Diversification of the Mycorrhizal Mutualists.</title>
        <authorList>
            <consortium name="DOE Joint Genome Institute"/>
            <consortium name="Mycorrhizal Genomics Consortium"/>
            <person name="Kohler A."/>
            <person name="Kuo A."/>
            <person name="Nagy L.G."/>
            <person name="Floudas D."/>
            <person name="Copeland A."/>
            <person name="Barry K.W."/>
            <person name="Cichocki N."/>
            <person name="Veneault-Fourrey C."/>
            <person name="LaButti K."/>
            <person name="Lindquist E.A."/>
            <person name="Lipzen A."/>
            <person name="Lundell T."/>
            <person name="Morin E."/>
            <person name="Murat C."/>
            <person name="Riley R."/>
            <person name="Ohm R."/>
            <person name="Sun H."/>
            <person name="Tunlid A."/>
            <person name="Henrissat B."/>
            <person name="Grigoriev I.V."/>
            <person name="Hibbett D.S."/>
            <person name="Martin F."/>
        </authorList>
    </citation>
    <scope>NUCLEOTIDE SEQUENCE [LARGE SCALE GENOMIC DNA]</scope>
    <source>
        <strain evidence="2">F 1598</strain>
    </source>
</reference>
<gene>
    <name evidence="1" type="ORF">PILCRDRAFT_809934</name>
</gene>
<accession>A0A0C3G6Q5</accession>
<dbReference type="AlphaFoldDB" id="A0A0C3G6Q5"/>